<protein>
    <submittedName>
        <fullName evidence="2">Os06g0220100 protein</fullName>
    </submittedName>
</protein>
<proteinExistence type="predicted"/>
<evidence type="ECO:0000313" key="3">
    <source>
        <dbReference type="Proteomes" id="UP000059680"/>
    </source>
</evidence>
<sequence>CTQYTTRRVVDRLHERGAGGRVGVEERREEVFPAVRAVRVVAGAGGLVHQQRAGVARVRALAVHARARRRGLQRRAALPLVEPVAERVGHRAGHHAGHVDHHPVHAHVAAGWHQRRRLGTVHRLVERPRALPRALRRRVAHPREREDEVGDDGLLRRREPAVPEDRHGDVAAQHGAIVVRELVRLGLDQRHQLPIRHRRHSQSCDDEHHCKQQALLLRHPGKKSSD</sequence>
<reference evidence="2 3" key="3">
    <citation type="journal article" date="2013" name="Rice">
        <title>Improvement of the Oryza sativa Nipponbare reference genome using next generation sequence and optical map data.</title>
        <authorList>
            <person name="Kawahara Y."/>
            <person name="de la Bastide M."/>
            <person name="Hamilton J.P."/>
            <person name="Kanamori H."/>
            <person name="McCombie W.R."/>
            <person name="Ouyang S."/>
            <person name="Schwartz D.C."/>
            <person name="Tanaka T."/>
            <person name="Wu J."/>
            <person name="Zhou S."/>
            <person name="Childs K.L."/>
            <person name="Davidson R.M."/>
            <person name="Lin H."/>
            <person name="Quesada-Ocampo L."/>
            <person name="Vaillancourt B."/>
            <person name="Sakai H."/>
            <person name="Lee S.S."/>
            <person name="Kim J."/>
            <person name="Numa H."/>
            <person name="Itoh T."/>
            <person name="Buell C.R."/>
            <person name="Matsumoto T."/>
        </authorList>
    </citation>
    <scope>NUCLEOTIDE SEQUENCE [LARGE SCALE GENOMIC DNA]</scope>
    <source>
        <strain evidence="3">cv. Nipponbare</strain>
    </source>
</reference>
<dbReference type="InParanoid" id="A0A0P0WUF2"/>
<dbReference type="EMBL" id="AP014962">
    <property type="protein sequence ID" value="BAS96821.1"/>
    <property type="molecule type" value="Genomic_DNA"/>
</dbReference>
<evidence type="ECO:0000313" key="2">
    <source>
        <dbReference type="EMBL" id="BAS96821.1"/>
    </source>
</evidence>
<name>A0A0P0WUF2_ORYSJ</name>
<gene>
    <name evidence="2" type="ordered locus">Os06g0220100</name>
    <name evidence="2" type="ORF">OSNPB_060220100</name>
</gene>
<keyword evidence="3" id="KW-1185">Reference proteome</keyword>
<dbReference type="Gramene" id="Os06t0220100-01">
    <property type="protein sequence ID" value="Os06t0220100-01"/>
    <property type="gene ID" value="Os06g0220100"/>
</dbReference>
<dbReference type="Proteomes" id="UP000059680">
    <property type="component" value="Chromosome 6"/>
</dbReference>
<feature type="region of interest" description="Disordered" evidence="1">
    <location>
        <begin position="136"/>
        <end position="168"/>
    </location>
</feature>
<dbReference type="AlphaFoldDB" id="A0A0P0WUF2"/>
<dbReference type="PaxDb" id="39947-A0A0P0WUF2"/>
<reference evidence="3" key="1">
    <citation type="journal article" date="2005" name="Nature">
        <title>The map-based sequence of the rice genome.</title>
        <authorList>
            <consortium name="International rice genome sequencing project (IRGSP)"/>
            <person name="Matsumoto T."/>
            <person name="Wu J."/>
            <person name="Kanamori H."/>
            <person name="Katayose Y."/>
            <person name="Fujisawa M."/>
            <person name="Namiki N."/>
            <person name="Mizuno H."/>
            <person name="Yamamoto K."/>
            <person name="Antonio B.A."/>
            <person name="Baba T."/>
            <person name="Sakata K."/>
            <person name="Nagamura Y."/>
            <person name="Aoki H."/>
            <person name="Arikawa K."/>
            <person name="Arita K."/>
            <person name="Bito T."/>
            <person name="Chiden Y."/>
            <person name="Fujitsuka N."/>
            <person name="Fukunaka R."/>
            <person name="Hamada M."/>
            <person name="Harada C."/>
            <person name="Hayashi A."/>
            <person name="Hijishita S."/>
            <person name="Honda M."/>
            <person name="Hosokawa S."/>
            <person name="Ichikawa Y."/>
            <person name="Idonuma A."/>
            <person name="Iijima M."/>
            <person name="Ikeda M."/>
            <person name="Ikeno M."/>
            <person name="Ito K."/>
            <person name="Ito S."/>
            <person name="Ito T."/>
            <person name="Ito Y."/>
            <person name="Ito Y."/>
            <person name="Iwabuchi A."/>
            <person name="Kamiya K."/>
            <person name="Karasawa W."/>
            <person name="Kurita K."/>
            <person name="Katagiri S."/>
            <person name="Kikuta A."/>
            <person name="Kobayashi H."/>
            <person name="Kobayashi N."/>
            <person name="Machita K."/>
            <person name="Maehara T."/>
            <person name="Masukawa M."/>
            <person name="Mizubayashi T."/>
            <person name="Mukai Y."/>
            <person name="Nagasaki H."/>
            <person name="Nagata Y."/>
            <person name="Naito S."/>
            <person name="Nakashima M."/>
            <person name="Nakama Y."/>
            <person name="Nakamichi Y."/>
            <person name="Nakamura M."/>
            <person name="Meguro A."/>
            <person name="Negishi M."/>
            <person name="Ohta I."/>
            <person name="Ohta T."/>
            <person name="Okamoto M."/>
            <person name="Ono N."/>
            <person name="Saji S."/>
            <person name="Sakaguchi M."/>
            <person name="Sakai K."/>
            <person name="Shibata M."/>
            <person name="Shimokawa T."/>
            <person name="Song J."/>
            <person name="Takazaki Y."/>
            <person name="Terasawa K."/>
            <person name="Tsugane M."/>
            <person name="Tsuji K."/>
            <person name="Ueda S."/>
            <person name="Waki K."/>
            <person name="Yamagata H."/>
            <person name="Yamamoto M."/>
            <person name="Yamamoto S."/>
            <person name="Yamane H."/>
            <person name="Yoshiki S."/>
            <person name="Yoshihara R."/>
            <person name="Yukawa K."/>
            <person name="Zhong H."/>
            <person name="Yano M."/>
            <person name="Yuan Q."/>
            <person name="Ouyang S."/>
            <person name="Liu J."/>
            <person name="Jones K.M."/>
            <person name="Gansberger K."/>
            <person name="Moffat K."/>
            <person name="Hill J."/>
            <person name="Bera J."/>
            <person name="Fadrosh D."/>
            <person name="Jin S."/>
            <person name="Johri S."/>
            <person name="Kim M."/>
            <person name="Overton L."/>
            <person name="Reardon M."/>
            <person name="Tsitrin T."/>
            <person name="Vuong H."/>
            <person name="Weaver B."/>
            <person name="Ciecko A."/>
            <person name="Tallon L."/>
            <person name="Jackson J."/>
            <person name="Pai G."/>
            <person name="Aken S.V."/>
            <person name="Utterback T."/>
            <person name="Reidmuller S."/>
            <person name="Feldblyum T."/>
            <person name="Hsiao J."/>
            <person name="Zismann V."/>
            <person name="Iobst S."/>
            <person name="de Vazeille A.R."/>
            <person name="Buell C.R."/>
            <person name="Ying K."/>
            <person name="Li Y."/>
            <person name="Lu T."/>
            <person name="Huang Y."/>
            <person name="Zhao Q."/>
            <person name="Feng Q."/>
            <person name="Zhang L."/>
            <person name="Zhu J."/>
            <person name="Weng Q."/>
            <person name="Mu J."/>
            <person name="Lu Y."/>
            <person name="Fan D."/>
            <person name="Liu Y."/>
            <person name="Guan J."/>
            <person name="Zhang Y."/>
            <person name="Yu S."/>
            <person name="Liu X."/>
            <person name="Zhang Y."/>
            <person name="Hong G."/>
            <person name="Han B."/>
            <person name="Choisne N."/>
            <person name="Demange N."/>
            <person name="Orjeda G."/>
            <person name="Samain S."/>
            <person name="Cattolico L."/>
            <person name="Pelletier E."/>
            <person name="Couloux A."/>
            <person name="Segurens B."/>
            <person name="Wincker P."/>
            <person name="D'Hont A."/>
            <person name="Scarpelli C."/>
            <person name="Weissenbach J."/>
            <person name="Salanoubat M."/>
            <person name="Quetier F."/>
            <person name="Yu Y."/>
            <person name="Kim H.R."/>
            <person name="Rambo T."/>
            <person name="Currie J."/>
            <person name="Collura K."/>
            <person name="Luo M."/>
            <person name="Yang T."/>
            <person name="Ammiraju J.S.S."/>
            <person name="Engler F."/>
            <person name="Soderlund C."/>
            <person name="Wing R.A."/>
            <person name="Palmer L.E."/>
            <person name="de la Bastide M."/>
            <person name="Spiegel L."/>
            <person name="Nascimento L."/>
            <person name="Zutavern T."/>
            <person name="O'Shaughnessy A."/>
            <person name="Dike S."/>
            <person name="Dedhia N."/>
            <person name="Preston R."/>
            <person name="Balija V."/>
            <person name="McCombie W.R."/>
            <person name="Chow T."/>
            <person name="Chen H."/>
            <person name="Chung M."/>
            <person name="Chen C."/>
            <person name="Shaw J."/>
            <person name="Wu H."/>
            <person name="Hsiao K."/>
            <person name="Chao Y."/>
            <person name="Chu M."/>
            <person name="Cheng C."/>
            <person name="Hour A."/>
            <person name="Lee P."/>
            <person name="Lin S."/>
            <person name="Lin Y."/>
            <person name="Liou J."/>
            <person name="Liu S."/>
            <person name="Hsing Y."/>
            <person name="Raghuvanshi S."/>
            <person name="Mohanty A."/>
            <person name="Bharti A.K."/>
            <person name="Gaur A."/>
            <person name="Gupta V."/>
            <person name="Kumar D."/>
            <person name="Ravi V."/>
            <person name="Vij S."/>
            <person name="Kapur A."/>
            <person name="Khurana P."/>
            <person name="Khurana P."/>
            <person name="Khurana J.P."/>
            <person name="Tyagi A.K."/>
            <person name="Gaikwad K."/>
            <person name="Singh A."/>
            <person name="Dalal V."/>
            <person name="Srivastava S."/>
            <person name="Dixit A."/>
            <person name="Pal A.K."/>
            <person name="Ghazi I.A."/>
            <person name="Yadav M."/>
            <person name="Pandit A."/>
            <person name="Bhargava A."/>
            <person name="Sureshbabu K."/>
            <person name="Batra K."/>
            <person name="Sharma T.R."/>
            <person name="Mohapatra T."/>
            <person name="Singh N.K."/>
            <person name="Messing J."/>
            <person name="Nelson A.B."/>
            <person name="Fuks G."/>
            <person name="Kavchok S."/>
            <person name="Keizer G."/>
            <person name="Linton E."/>
            <person name="Llaca V."/>
            <person name="Song R."/>
            <person name="Tanyolac B."/>
            <person name="Young S."/>
            <person name="Ho-Il K."/>
            <person name="Hahn J.H."/>
            <person name="Sangsakoo G."/>
            <person name="Vanavichit A."/>
            <person name="de Mattos Luiz.A.T."/>
            <person name="Zimmer P.D."/>
            <person name="Malone G."/>
            <person name="Dellagostin O."/>
            <person name="de Oliveira A.C."/>
            <person name="Bevan M."/>
            <person name="Bancroft I."/>
            <person name="Minx P."/>
            <person name="Cordum H."/>
            <person name="Wilson R."/>
            <person name="Cheng Z."/>
            <person name="Jin W."/>
            <person name="Jiang J."/>
            <person name="Leong S.A."/>
            <person name="Iwama H."/>
            <person name="Gojobori T."/>
            <person name="Itoh T."/>
            <person name="Niimura Y."/>
            <person name="Fujii Y."/>
            <person name="Habara T."/>
            <person name="Sakai H."/>
            <person name="Sato Y."/>
            <person name="Wilson G."/>
            <person name="Kumar K."/>
            <person name="McCouch S."/>
            <person name="Juretic N."/>
            <person name="Hoen D."/>
            <person name="Wright S."/>
            <person name="Bruskiewich R."/>
            <person name="Bureau T."/>
            <person name="Miyao A."/>
            <person name="Hirochika H."/>
            <person name="Nishikawa T."/>
            <person name="Kadowaki K."/>
            <person name="Sugiura M."/>
            <person name="Burr B."/>
            <person name="Sasaki T."/>
        </authorList>
    </citation>
    <scope>NUCLEOTIDE SEQUENCE [LARGE SCALE GENOMIC DNA]</scope>
    <source>
        <strain evidence="3">cv. Nipponbare</strain>
    </source>
</reference>
<reference evidence="2 3" key="2">
    <citation type="journal article" date="2013" name="Plant Cell Physiol.">
        <title>Rice Annotation Project Database (RAP-DB): an integrative and interactive database for rice genomics.</title>
        <authorList>
            <person name="Sakai H."/>
            <person name="Lee S.S."/>
            <person name="Tanaka T."/>
            <person name="Numa H."/>
            <person name="Kim J."/>
            <person name="Kawahara Y."/>
            <person name="Wakimoto H."/>
            <person name="Yang C.C."/>
            <person name="Iwamoto M."/>
            <person name="Abe T."/>
            <person name="Yamada Y."/>
            <person name="Muto A."/>
            <person name="Inokuchi H."/>
            <person name="Ikemura T."/>
            <person name="Matsumoto T."/>
            <person name="Sasaki T."/>
            <person name="Itoh T."/>
        </authorList>
    </citation>
    <scope>NUCLEOTIDE SEQUENCE [LARGE SCALE GENOMIC DNA]</scope>
    <source>
        <strain evidence="3">cv. Nipponbare</strain>
    </source>
</reference>
<feature type="compositionally biased region" description="Basic and acidic residues" evidence="1">
    <location>
        <begin position="153"/>
        <end position="168"/>
    </location>
</feature>
<organism evidence="2 3">
    <name type="scientific">Oryza sativa subsp. japonica</name>
    <name type="common">Rice</name>
    <dbReference type="NCBI Taxonomy" id="39947"/>
    <lineage>
        <taxon>Eukaryota</taxon>
        <taxon>Viridiplantae</taxon>
        <taxon>Streptophyta</taxon>
        <taxon>Embryophyta</taxon>
        <taxon>Tracheophyta</taxon>
        <taxon>Spermatophyta</taxon>
        <taxon>Magnoliopsida</taxon>
        <taxon>Liliopsida</taxon>
        <taxon>Poales</taxon>
        <taxon>Poaceae</taxon>
        <taxon>BOP clade</taxon>
        <taxon>Oryzoideae</taxon>
        <taxon>Oryzeae</taxon>
        <taxon>Oryzinae</taxon>
        <taxon>Oryza</taxon>
        <taxon>Oryza sativa</taxon>
    </lineage>
</organism>
<feature type="non-terminal residue" evidence="2">
    <location>
        <position position="1"/>
    </location>
</feature>
<evidence type="ECO:0000256" key="1">
    <source>
        <dbReference type="SAM" id="MobiDB-lite"/>
    </source>
</evidence>
<accession>A0A0P0WUF2</accession>